<reference evidence="2 5" key="2">
    <citation type="submission" date="2020-12" db="EMBL/GenBank/DDBJ databases">
        <title>Comparative genomics of Clostridium perfringens reveals patterns of host-associated phylogenetic clades and virulence factors.</title>
        <authorList>
            <person name="Smith A.H."/>
            <person name="Geier R."/>
        </authorList>
    </citation>
    <scope>NUCLEOTIDE SEQUENCE [LARGE SCALE GENOMIC DNA]</scope>
    <source>
        <strain evidence="2 5">CHD15829P</strain>
    </source>
</reference>
<dbReference type="Pfam" id="PF04531">
    <property type="entry name" value="Phage_holin_1"/>
    <property type="match status" value="1"/>
</dbReference>
<dbReference type="InterPro" id="IPR006485">
    <property type="entry name" value="Phage-like_holin"/>
</dbReference>
<accession>A0A2X3INK3</accession>
<proteinExistence type="predicted"/>
<protein>
    <submittedName>
        <fullName evidence="2">Phage holin</fullName>
    </submittedName>
    <submittedName>
        <fullName evidence="3">Small integral membrane protein</fullName>
    </submittedName>
</protein>
<evidence type="ECO:0000313" key="3">
    <source>
        <dbReference type="EMBL" id="SQC85411.1"/>
    </source>
</evidence>
<evidence type="ECO:0000313" key="5">
    <source>
        <dbReference type="Proteomes" id="UP000668358"/>
    </source>
</evidence>
<sequence>MNENLKNRLKNPYFWLGLGGVIFSAAGVDFNTLTSWSLLGQAFLNILANPVAVVAVAAALIGVVVDPSTKGLKDNK</sequence>
<dbReference type="Proteomes" id="UP000668358">
    <property type="component" value="Unassembled WGS sequence"/>
</dbReference>
<keyword evidence="1" id="KW-0472">Membrane</keyword>
<keyword evidence="1" id="KW-1133">Transmembrane helix</keyword>
<dbReference type="RefSeq" id="WP_111946586.1">
    <property type="nucleotide sequence ID" value="NZ_CATNYA010000031.1"/>
</dbReference>
<dbReference type="NCBIfam" id="TIGR01598">
    <property type="entry name" value="holin_phiLC3"/>
    <property type="match status" value="1"/>
</dbReference>
<name>A0A2X3INK3_CLOPF</name>
<evidence type="ECO:0000313" key="4">
    <source>
        <dbReference type="Proteomes" id="UP000250234"/>
    </source>
</evidence>
<dbReference type="AlphaFoldDB" id="A0A2X3INK3"/>
<gene>
    <name evidence="2" type="ORF">JJB78_15715</name>
    <name evidence="3" type="ORF">NCTC8081_03204</name>
</gene>
<dbReference type="Proteomes" id="UP000250234">
    <property type="component" value="Unassembled WGS sequence"/>
</dbReference>
<feature type="transmembrane region" description="Helical" evidence="1">
    <location>
        <begin position="42"/>
        <end position="65"/>
    </location>
</feature>
<reference evidence="3 4" key="1">
    <citation type="submission" date="2018-06" db="EMBL/GenBank/DDBJ databases">
        <authorList>
            <consortium name="Pathogen Informatics"/>
            <person name="Doyle S."/>
        </authorList>
    </citation>
    <scope>NUCLEOTIDE SEQUENCE [LARGE SCALE GENOMIC DNA]</scope>
    <source>
        <strain evidence="3 4">NCTC8081</strain>
    </source>
</reference>
<dbReference type="EMBL" id="UAWO01000006">
    <property type="protein sequence ID" value="SQC85411.1"/>
    <property type="molecule type" value="Genomic_DNA"/>
</dbReference>
<evidence type="ECO:0000313" key="2">
    <source>
        <dbReference type="EMBL" id="MBO3417925.1"/>
    </source>
</evidence>
<evidence type="ECO:0000256" key="1">
    <source>
        <dbReference type="SAM" id="Phobius"/>
    </source>
</evidence>
<dbReference type="EMBL" id="JAENRE010000012">
    <property type="protein sequence ID" value="MBO3417925.1"/>
    <property type="molecule type" value="Genomic_DNA"/>
</dbReference>
<organism evidence="3 4">
    <name type="scientific">Clostridium perfringens</name>
    <dbReference type="NCBI Taxonomy" id="1502"/>
    <lineage>
        <taxon>Bacteria</taxon>
        <taxon>Bacillati</taxon>
        <taxon>Bacillota</taxon>
        <taxon>Clostridia</taxon>
        <taxon>Eubacteriales</taxon>
        <taxon>Clostridiaceae</taxon>
        <taxon>Clostridium</taxon>
    </lineage>
</organism>
<feature type="transmembrane region" description="Helical" evidence="1">
    <location>
        <begin position="12"/>
        <end position="30"/>
    </location>
</feature>
<keyword evidence="1" id="KW-0812">Transmembrane</keyword>